<organism evidence="1 2">
    <name type="scientific">Micromonospora fulviviridis</name>
    <dbReference type="NCBI Taxonomy" id="47860"/>
    <lineage>
        <taxon>Bacteria</taxon>
        <taxon>Bacillati</taxon>
        <taxon>Actinomycetota</taxon>
        <taxon>Actinomycetes</taxon>
        <taxon>Micromonosporales</taxon>
        <taxon>Micromonosporaceae</taxon>
        <taxon>Micromonospora</taxon>
    </lineage>
</organism>
<accession>A0ABV2VVK4</accession>
<evidence type="ECO:0008006" key="3">
    <source>
        <dbReference type="Google" id="ProtNLM"/>
    </source>
</evidence>
<comment type="caution">
    <text evidence="1">The sequence shown here is derived from an EMBL/GenBank/DDBJ whole genome shotgun (WGS) entry which is preliminary data.</text>
</comment>
<sequence length="211" mass="23566">MALKHLPDGTVQLEVTPAQARVLGGDASLMLDWFDSALAGLVALREGRAAEMSRDDWHYLITHLEHRLTPRLEGLRDAVIRAHHAAGGSLADLALAMDVERSTAQYRRDRVVKREPNTWETWARAGGPQHPGQPAKRWTARLTFVAGEQVELHGLTEEHARDLERLITNDRQRTATVDSSTGRHTYRAEQVMVVGVWVSRCGSPRSVEART</sequence>
<dbReference type="EMBL" id="JBEXRX010000237">
    <property type="protein sequence ID" value="MEU0156811.1"/>
    <property type="molecule type" value="Genomic_DNA"/>
</dbReference>
<protein>
    <recommendedName>
        <fullName evidence="3">DUF222 domain-containing protein</fullName>
    </recommendedName>
</protein>
<keyword evidence="2" id="KW-1185">Reference proteome</keyword>
<proteinExistence type="predicted"/>
<reference evidence="1 2" key="1">
    <citation type="submission" date="2024-06" db="EMBL/GenBank/DDBJ databases">
        <title>The Natural Products Discovery Center: Release of the First 8490 Sequenced Strains for Exploring Actinobacteria Biosynthetic Diversity.</title>
        <authorList>
            <person name="Kalkreuter E."/>
            <person name="Kautsar S.A."/>
            <person name="Yang D."/>
            <person name="Bader C.D."/>
            <person name="Teijaro C.N."/>
            <person name="Fluegel L."/>
            <person name="Davis C.M."/>
            <person name="Simpson J.R."/>
            <person name="Lauterbach L."/>
            <person name="Steele A.D."/>
            <person name="Gui C."/>
            <person name="Meng S."/>
            <person name="Li G."/>
            <person name="Viehrig K."/>
            <person name="Ye F."/>
            <person name="Su P."/>
            <person name="Kiefer A.F."/>
            <person name="Nichols A."/>
            <person name="Cepeda A.J."/>
            <person name="Yan W."/>
            <person name="Fan B."/>
            <person name="Jiang Y."/>
            <person name="Adhikari A."/>
            <person name="Zheng C.-J."/>
            <person name="Schuster L."/>
            <person name="Cowan T.M."/>
            <person name="Smanski M.J."/>
            <person name="Chevrette M.G."/>
            <person name="De Carvalho L.P.S."/>
            <person name="Shen B."/>
        </authorList>
    </citation>
    <scope>NUCLEOTIDE SEQUENCE [LARGE SCALE GENOMIC DNA]</scope>
    <source>
        <strain evidence="1 2">NPDC006286</strain>
    </source>
</reference>
<dbReference type="Proteomes" id="UP001550348">
    <property type="component" value="Unassembled WGS sequence"/>
</dbReference>
<gene>
    <name evidence="1" type="ORF">ABZ071_34085</name>
</gene>
<dbReference type="RefSeq" id="WP_355668296.1">
    <property type="nucleotide sequence ID" value="NZ_JBEXRX010000237.1"/>
</dbReference>
<name>A0ABV2VVK4_9ACTN</name>
<evidence type="ECO:0000313" key="1">
    <source>
        <dbReference type="EMBL" id="MEU0156811.1"/>
    </source>
</evidence>
<evidence type="ECO:0000313" key="2">
    <source>
        <dbReference type="Proteomes" id="UP001550348"/>
    </source>
</evidence>